<evidence type="ECO:0000256" key="8">
    <source>
        <dbReference type="ARBA" id="ARBA00023180"/>
    </source>
</evidence>
<name>A0A7R8XE44_9CRUS</name>
<keyword evidence="5" id="KW-1133">Transmembrane helix</keyword>
<keyword evidence="7" id="KW-0472">Membrane</keyword>
<evidence type="ECO:0000256" key="4">
    <source>
        <dbReference type="ARBA" id="ARBA00022692"/>
    </source>
</evidence>
<evidence type="ECO:0000256" key="5">
    <source>
        <dbReference type="ARBA" id="ARBA00022989"/>
    </source>
</evidence>
<comment type="similarity">
    <text evidence="2 9">Belongs to the sulfotransferase 2 family.</text>
</comment>
<comment type="subcellular location">
    <subcellularLocation>
        <location evidence="1 9">Golgi apparatus membrane</location>
        <topology evidence="1 9">Single-pass type II membrane protein</topology>
    </subcellularLocation>
</comment>
<dbReference type="PANTHER" id="PTHR12137">
    <property type="entry name" value="CARBOHYDRATE SULFOTRANSFERASE"/>
    <property type="match status" value="1"/>
</dbReference>
<evidence type="ECO:0000256" key="1">
    <source>
        <dbReference type="ARBA" id="ARBA00004323"/>
    </source>
</evidence>
<keyword evidence="9" id="KW-0119">Carbohydrate metabolism</keyword>
<evidence type="ECO:0000256" key="6">
    <source>
        <dbReference type="ARBA" id="ARBA00023034"/>
    </source>
</evidence>
<gene>
    <name evidence="10" type="ORF">DSTB1V02_LOCUS5380</name>
</gene>
<dbReference type="Proteomes" id="UP000677054">
    <property type="component" value="Unassembled WGS sequence"/>
</dbReference>
<accession>A0A7R8XE44</accession>
<dbReference type="AlphaFoldDB" id="A0A7R8XE44"/>
<dbReference type="GO" id="GO:0016051">
    <property type="term" value="P:carbohydrate biosynthetic process"/>
    <property type="evidence" value="ECO:0007669"/>
    <property type="project" value="InterPro"/>
</dbReference>
<dbReference type="GO" id="GO:0000139">
    <property type="term" value="C:Golgi membrane"/>
    <property type="evidence" value="ECO:0007669"/>
    <property type="project" value="UniProtKB-SubCell"/>
</dbReference>
<reference evidence="10" key="1">
    <citation type="submission" date="2020-11" db="EMBL/GenBank/DDBJ databases">
        <authorList>
            <person name="Tran Van P."/>
        </authorList>
    </citation>
    <scope>NUCLEOTIDE SEQUENCE</scope>
</reference>
<sequence length="333" mass="39397">MQTSAEQKPQNRFEGMRHSWTLLVFGGLEYSASTGSTRLRTIGRRFRRVKGKTQRLFAVFMFLRLHEHIERESRRYGEQIEERREDRLEIRPRQLSACTLLLWLLLRLYGSEREERLPWLHVVIPGENGSVLLRDLEEDLPREGGWKKAIMVRDPFVRLVASYRDLIEDNLGLAQSKLFDLSRDIVSRFRNVTSTKDSLVNPWPESDVATWREFARYLAETPATDYDEHFSPYWLHCDACGEEFHYVLKTESLRSDFLGLFKDTEANLNEDVETLTMAVLSRPEFLVSTLDIVPDYMMDLTKTQLRQVYEKFRLDFQLFEYSPDEYINYGRNP</sequence>
<evidence type="ECO:0000256" key="3">
    <source>
        <dbReference type="ARBA" id="ARBA00022679"/>
    </source>
</evidence>
<dbReference type="Pfam" id="PF03567">
    <property type="entry name" value="Sulfotransfer_2"/>
    <property type="match status" value="1"/>
</dbReference>
<dbReference type="EMBL" id="CAJPEV010000870">
    <property type="protein sequence ID" value="CAG0889211.1"/>
    <property type="molecule type" value="Genomic_DNA"/>
</dbReference>
<evidence type="ECO:0000313" key="10">
    <source>
        <dbReference type="EMBL" id="CAD7245507.1"/>
    </source>
</evidence>
<dbReference type="EMBL" id="LR900387">
    <property type="protein sequence ID" value="CAD7245507.1"/>
    <property type="molecule type" value="Genomic_DNA"/>
</dbReference>
<dbReference type="EC" id="2.8.2.-" evidence="9"/>
<evidence type="ECO:0000256" key="7">
    <source>
        <dbReference type="ARBA" id="ARBA00023136"/>
    </source>
</evidence>
<keyword evidence="8 9" id="KW-0325">Glycoprotein</keyword>
<dbReference type="OrthoDB" id="2019940at2759"/>
<dbReference type="InterPro" id="IPR018011">
    <property type="entry name" value="Carb_sulfotrans_8-10"/>
</dbReference>
<evidence type="ECO:0000256" key="9">
    <source>
        <dbReference type="RuleBase" id="RU364020"/>
    </source>
</evidence>
<evidence type="ECO:0000256" key="2">
    <source>
        <dbReference type="ARBA" id="ARBA00006339"/>
    </source>
</evidence>
<evidence type="ECO:0000313" key="11">
    <source>
        <dbReference type="Proteomes" id="UP000677054"/>
    </source>
</evidence>
<keyword evidence="4" id="KW-0812">Transmembrane</keyword>
<proteinExistence type="inferred from homology"/>
<keyword evidence="6 9" id="KW-0333">Golgi apparatus</keyword>
<dbReference type="InterPro" id="IPR005331">
    <property type="entry name" value="Sulfotransferase"/>
</dbReference>
<organism evidence="10">
    <name type="scientific">Darwinula stevensoni</name>
    <dbReference type="NCBI Taxonomy" id="69355"/>
    <lineage>
        <taxon>Eukaryota</taxon>
        <taxon>Metazoa</taxon>
        <taxon>Ecdysozoa</taxon>
        <taxon>Arthropoda</taxon>
        <taxon>Crustacea</taxon>
        <taxon>Oligostraca</taxon>
        <taxon>Ostracoda</taxon>
        <taxon>Podocopa</taxon>
        <taxon>Podocopida</taxon>
        <taxon>Darwinulocopina</taxon>
        <taxon>Darwinuloidea</taxon>
        <taxon>Darwinulidae</taxon>
        <taxon>Darwinula</taxon>
    </lineage>
</organism>
<keyword evidence="9" id="KW-0735">Signal-anchor</keyword>
<keyword evidence="3 9" id="KW-0808">Transferase</keyword>
<protein>
    <recommendedName>
        <fullName evidence="9">Carbohydrate sulfotransferase</fullName>
        <ecNumber evidence="9">2.8.2.-</ecNumber>
    </recommendedName>
</protein>
<dbReference type="PANTHER" id="PTHR12137:SF54">
    <property type="entry name" value="CARBOHYDRATE SULFOTRANSFERASE"/>
    <property type="match status" value="1"/>
</dbReference>
<keyword evidence="11" id="KW-1185">Reference proteome</keyword>
<dbReference type="GO" id="GO:0008146">
    <property type="term" value="F:sulfotransferase activity"/>
    <property type="evidence" value="ECO:0007669"/>
    <property type="project" value="InterPro"/>
</dbReference>